<dbReference type="InterPro" id="IPR003753">
    <property type="entry name" value="Exonuc_VII_L"/>
</dbReference>
<dbReference type="GO" id="GO:0005737">
    <property type="term" value="C:cytoplasm"/>
    <property type="evidence" value="ECO:0007669"/>
    <property type="project" value="UniProtKB-SubCell"/>
</dbReference>
<keyword evidence="3 5" id="KW-0378">Hydrolase</keyword>
<comment type="subcellular location">
    <subcellularLocation>
        <location evidence="5 6">Cytoplasm</location>
    </subcellularLocation>
</comment>
<dbReference type="EMBL" id="CP016379">
    <property type="protein sequence ID" value="AZR74880.1"/>
    <property type="molecule type" value="Genomic_DNA"/>
</dbReference>
<feature type="domain" description="OB-fold nucleic acid binding" evidence="8">
    <location>
        <begin position="2"/>
        <end position="95"/>
    </location>
</feature>
<dbReference type="EC" id="3.1.11.6" evidence="5"/>
<comment type="catalytic activity">
    <reaction evidence="5 6">
        <text>Exonucleolytic cleavage in either 5'- to 3'- or 3'- to 5'-direction to yield nucleoside 5'-phosphates.</text>
        <dbReference type="EC" id="3.1.11.6"/>
    </reaction>
</comment>
<evidence type="ECO:0000256" key="6">
    <source>
        <dbReference type="RuleBase" id="RU004355"/>
    </source>
</evidence>
<evidence type="ECO:0000256" key="2">
    <source>
        <dbReference type="ARBA" id="ARBA00022722"/>
    </source>
</evidence>
<dbReference type="PANTHER" id="PTHR30008:SF0">
    <property type="entry name" value="EXODEOXYRIBONUCLEASE 7 LARGE SUBUNIT"/>
    <property type="match status" value="1"/>
</dbReference>
<comment type="subunit">
    <text evidence="5">Heterooligomer composed of large and small subunits.</text>
</comment>
<evidence type="ECO:0000313" key="10">
    <source>
        <dbReference type="Proteomes" id="UP000267250"/>
    </source>
</evidence>
<dbReference type="PANTHER" id="PTHR30008">
    <property type="entry name" value="EXODEOXYRIBONUCLEASE 7 LARGE SUBUNIT"/>
    <property type="match status" value="1"/>
</dbReference>
<dbReference type="Proteomes" id="UP000267250">
    <property type="component" value="Chromosome"/>
</dbReference>
<evidence type="ECO:0000259" key="8">
    <source>
        <dbReference type="Pfam" id="PF13742"/>
    </source>
</evidence>
<accession>A0A3Q9HTH3</accession>
<dbReference type="NCBIfam" id="TIGR00237">
    <property type="entry name" value="xseA"/>
    <property type="match status" value="1"/>
</dbReference>
<keyword evidence="4 5" id="KW-0269">Exonuclease</keyword>
<keyword evidence="10" id="KW-1185">Reference proteome</keyword>
<comment type="function">
    <text evidence="5">Bidirectionally degrades single-stranded DNA into large acid-insoluble oligonucleotides, which are then degraded further into small acid-soluble oligonucleotides.</text>
</comment>
<dbReference type="AlphaFoldDB" id="A0A3Q9HTH3"/>
<evidence type="ECO:0000256" key="3">
    <source>
        <dbReference type="ARBA" id="ARBA00022801"/>
    </source>
</evidence>
<feature type="domain" description="Exonuclease VII large subunit C-terminal" evidence="7">
    <location>
        <begin position="119"/>
        <end position="333"/>
    </location>
</feature>
<dbReference type="OrthoDB" id="9802795at2"/>
<dbReference type="InterPro" id="IPR025824">
    <property type="entry name" value="OB-fold_nuc-bd_dom"/>
</dbReference>
<dbReference type="CDD" id="cd04489">
    <property type="entry name" value="ExoVII_LU_OBF"/>
    <property type="match status" value="1"/>
</dbReference>
<dbReference type="InterPro" id="IPR020579">
    <property type="entry name" value="Exonuc_VII_lsu_C"/>
</dbReference>
<evidence type="ECO:0000259" key="7">
    <source>
        <dbReference type="Pfam" id="PF02601"/>
    </source>
</evidence>
<dbReference type="GO" id="GO:0008855">
    <property type="term" value="F:exodeoxyribonuclease VII activity"/>
    <property type="evidence" value="ECO:0007669"/>
    <property type="project" value="UniProtKB-UniRule"/>
</dbReference>
<dbReference type="GO" id="GO:0006308">
    <property type="term" value="P:DNA catabolic process"/>
    <property type="evidence" value="ECO:0007669"/>
    <property type="project" value="UniProtKB-UniRule"/>
</dbReference>
<sequence>MSIGELTNYIKDILENDSLLQNIMVRGELSNFYSHTSGHLYFTLKDSDAQLKCVMFRSNARWLKFQPENGMNLIATGSVGIYPDRGEYQLYVRELQPDGIGALHLAFEQLKEKLQKEGLFDKKYKKPIPRLPRRIGVITSPTGAAIRDIISVIRRRFPHVEIVIAPAIVQGDEAPESLVQALKLIQEDKEIDVIIMGRGGGSIEDLWAFNEEIVARAIFACPIPIISAVGHETDFTIADFVADLRAPTPSAAAELAIANYDELSKYLESIERRLEQYIINRIDKLAERVERLKKHPIFLRPEEVFLKPWQRVDELEWRLHRTMEHQIKLIKERCYGYFKQLESLSPLNVLIRGYSVTEKLNGNLIKSINDVTVGEQVKIRLQDGELKAIIEEVDKRQQPVS</sequence>
<dbReference type="GO" id="GO:0003676">
    <property type="term" value="F:nucleic acid binding"/>
    <property type="evidence" value="ECO:0007669"/>
    <property type="project" value="InterPro"/>
</dbReference>
<dbReference type="Pfam" id="PF02601">
    <property type="entry name" value="Exonuc_VII_L"/>
    <property type="match status" value="1"/>
</dbReference>
<name>A0A3Q9HTH3_9FIRM</name>
<dbReference type="Pfam" id="PF13742">
    <property type="entry name" value="tRNA_anti_2"/>
    <property type="match status" value="1"/>
</dbReference>
<evidence type="ECO:0000256" key="5">
    <source>
        <dbReference type="HAMAP-Rule" id="MF_00378"/>
    </source>
</evidence>
<reference evidence="9 10" key="1">
    <citation type="submission" date="2016-07" db="EMBL/GenBank/DDBJ databases">
        <title>Genome and transcriptome analysis of iron-reducing fermentative bacteria Anoxybacter fermentans.</title>
        <authorList>
            <person name="Zeng X."/>
            <person name="Shao Z."/>
        </authorList>
    </citation>
    <scope>NUCLEOTIDE SEQUENCE [LARGE SCALE GENOMIC DNA]</scope>
    <source>
        <strain evidence="9 10">DY22613</strain>
    </source>
</reference>
<keyword evidence="2 5" id="KW-0540">Nuclease</keyword>
<keyword evidence="1 5" id="KW-0963">Cytoplasm</keyword>
<evidence type="ECO:0000313" key="9">
    <source>
        <dbReference type="EMBL" id="AZR74880.1"/>
    </source>
</evidence>
<gene>
    <name evidence="5" type="primary">xseA</name>
    <name evidence="9" type="ORF">BBF96_09060</name>
</gene>
<dbReference type="HAMAP" id="MF_00378">
    <property type="entry name" value="Exonuc_7_L"/>
    <property type="match status" value="1"/>
</dbReference>
<proteinExistence type="inferred from homology"/>
<organism evidence="9 10">
    <name type="scientific">Anoxybacter fermentans</name>
    <dbReference type="NCBI Taxonomy" id="1323375"/>
    <lineage>
        <taxon>Bacteria</taxon>
        <taxon>Bacillati</taxon>
        <taxon>Bacillota</taxon>
        <taxon>Clostridia</taxon>
        <taxon>Halanaerobiales</taxon>
        <taxon>Anoxybacter</taxon>
    </lineage>
</organism>
<dbReference type="GO" id="GO:0009318">
    <property type="term" value="C:exodeoxyribonuclease VII complex"/>
    <property type="evidence" value="ECO:0007669"/>
    <property type="project" value="UniProtKB-UniRule"/>
</dbReference>
<dbReference type="KEGG" id="aft:BBF96_09060"/>
<protein>
    <recommendedName>
        <fullName evidence="5">Exodeoxyribonuclease 7 large subunit</fullName>
        <ecNumber evidence="5">3.1.11.6</ecNumber>
    </recommendedName>
    <alternativeName>
        <fullName evidence="5">Exodeoxyribonuclease VII large subunit</fullName>
        <shortName evidence="5">Exonuclease VII large subunit</shortName>
    </alternativeName>
</protein>
<evidence type="ECO:0000256" key="1">
    <source>
        <dbReference type="ARBA" id="ARBA00022490"/>
    </source>
</evidence>
<evidence type="ECO:0000256" key="4">
    <source>
        <dbReference type="ARBA" id="ARBA00022839"/>
    </source>
</evidence>
<comment type="similarity">
    <text evidence="5 6">Belongs to the XseA family.</text>
</comment>